<dbReference type="EMBL" id="CAGI01000161">
    <property type="protein sequence ID" value="CCF51159.1"/>
    <property type="molecule type" value="Genomic_DNA"/>
</dbReference>
<feature type="compositionally biased region" description="Polar residues" evidence="1">
    <location>
        <begin position="468"/>
        <end position="478"/>
    </location>
</feature>
<feature type="compositionally biased region" description="Polar residues" evidence="1">
    <location>
        <begin position="69"/>
        <end position="80"/>
    </location>
</feature>
<sequence length="1168" mass="125561">MTSPSSPARSFARYEATSPFRNAFASSSSSSTTKPVHSPFLNRRARHSNQSLCTPRSGQPEISRPPDAISTSSSTLVNADTASDYRPWEVRSEASLSTNSLDSATISRGGRATPTSFSTLEDIGTLTSIHISPLPSRADSRAARVSQGSSRTSVEGGARRSVDSSLTRIRPVKQLCPDDCRCSDQDIDLGLCRRVVGSSSSGSESGSLSVGMHAMRPRAIADSTMEAQGDMKRDPQETSHLSSQSQSETRSQGRDFDKDPILVPKSARKGRSSTSTYQHSFDQLQKGLDTLDSNESDADSDANQVLAAQRRAESMARWTARRSSMEGRLSRSPAVKVGPTSEQPKASPSRTALIQPRPELKVVDENASPSSLHTTPLKATPGRKSIAAVFESMQKDRKARAAEEHKQWQEKQARRERERAARAFGLASRRRTSAGSNSILDSPASVSTVPDTPPISGDRSTREVRQGSARSPVSSAMSVSPLLLSPGSPKVDEGAAGDVQPRHLVEEATARIPDTLAGADEAGTAEEQEGKEEEAAAALPTTPKQPSTSAFGFASQPMALDLSPAHTISSFSSSPASSPRKNAHRRQDTNTVSQSSRFPAPTSSLNAARARLNQVLDTPQQQGGSEMYQTPKSGILKGIPQLSSAAKRGHSVRFSPRPDYRSDSGSWDESGQQSLRGEEQEAEGEDRRERAVERLLLPAREITIPDVLVSASVPMETAAVGEEKEASQDGIDQEELAQSSPKKAKTEETSQLHTPSKIGNDSGAATSFSQSVRIPGAYAPTPTKTSYSRHVIKPSPQNPRMRILPFTSSSSTTSSQGKGEYVLFPDSTLASASGSSIPRESTPPPSFVRAPDDPRNSPRSPRPANLGREQSARFNAGSSSDDSGSSLPGVVANTKANEGTGAGVDDSLQLTIGKILKTVEESHSAKKKRLALRERLTAVSHQLAPQPSQKRERSSSQPQLELTEEDGERQRIEELRGEVMHALAVLADRLGQLNSTTSSAAPGDISSISIASFTSPRDAKRGLPRWTMLLVVIAQCALIAYLLSLAEQQAQHMRMFSPSPHHILYRTPGEVNWNARAQDIHLTPLLSIPGLSHLAASFPPLPSPSFLNLLDGNAGLWTVYRSYIRLHGWTALMVQLGAYAVAQLISCIVLLILAPVQVLWLVVDPTRF</sequence>
<feature type="compositionally biased region" description="Polar residues" evidence="1">
    <location>
        <begin position="433"/>
        <end position="450"/>
    </location>
</feature>
<feature type="compositionally biased region" description="Polar residues" evidence="1">
    <location>
        <begin position="340"/>
        <end position="352"/>
    </location>
</feature>
<feature type="compositionally biased region" description="Low complexity" evidence="1">
    <location>
        <begin position="877"/>
        <end position="886"/>
    </location>
</feature>
<feature type="compositionally biased region" description="Polar residues" evidence="1">
    <location>
        <begin position="238"/>
        <end position="250"/>
    </location>
</feature>
<keyword evidence="2" id="KW-0472">Membrane</keyword>
<evidence type="ECO:0000313" key="3">
    <source>
        <dbReference type="EMBL" id="CCF51159.1"/>
    </source>
</evidence>
<feature type="region of interest" description="Disordered" evidence="1">
    <location>
        <begin position="939"/>
        <end position="968"/>
    </location>
</feature>
<gene>
    <name evidence="3" type="ORF">UHOR_01034</name>
</gene>
<name>I2FW66_USTHO</name>
<proteinExistence type="predicted"/>
<feature type="region of interest" description="Disordered" evidence="1">
    <location>
        <begin position="566"/>
        <end position="603"/>
    </location>
</feature>
<keyword evidence="2" id="KW-1133">Transmembrane helix</keyword>
<dbReference type="OrthoDB" id="2552362at2759"/>
<reference evidence="3 4" key="1">
    <citation type="journal article" date="2012" name="Plant Cell">
        <title>Genome comparison of barley and maize smut fungi reveals targeted loss of RNA silencing components and species-specific presence of transposable elements.</title>
        <authorList>
            <person name="Laurie J.D."/>
            <person name="Ali S."/>
            <person name="Linning R."/>
            <person name="Mannhaupt G."/>
            <person name="Wong P."/>
            <person name="Gueldener U."/>
            <person name="Muensterkoetter M."/>
            <person name="Moore R."/>
            <person name="Kahmann R."/>
            <person name="Bakkeren G."/>
            <person name="Schirawski J."/>
        </authorList>
    </citation>
    <scope>NUCLEOTIDE SEQUENCE [LARGE SCALE GENOMIC DNA]</scope>
    <source>
        <strain evidence="4">Uh4875-4</strain>
    </source>
</reference>
<protein>
    <submittedName>
        <fullName evidence="3">Uncharacterized protein</fullName>
    </submittedName>
</protein>
<feature type="compositionally biased region" description="Polar residues" evidence="1">
    <location>
        <begin position="48"/>
        <end position="57"/>
    </location>
</feature>
<dbReference type="HOGENOM" id="CLU_264022_0_0_1"/>
<keyword evidence="2" id="KW-0812">Transmembrane</keyword>
<organism evidence="3 4">
    <name type="scientific">Ustilago hordei</name>
    <name type="common">Barley covered smut fungus</name>
    <dbReference type="NCBI Taxonomy" id="120017"/>
    <lineage>
        <taxon>Eukaryota</taxon>
        <taxon>Fungi</taxon>
        <taxon>Dikarya</taxon>
        <taxon>Basidiomycota</taxon>
        <taxon>Ustilaginomycotina</taxon>
        <taxon>Ustilaginomycetes</taxon>
        <taxon>Ustilaginales</taxon>
        <taxon>Ustilaginaceae</taxon>
        <taxon>Ustilago</taxon>
    </lineage>
</organism>
<feature type="compositionally biased region" description="Basic and acidic residues" evidence="1">
    <location>
        <begin position="393"/>
        <end position="421"/>
    </location>
</feature>
<feature type="compositionally biased region" description="Polar residues" evidence="1">
    <location>
        <begin position="663"/>
        <end position="675"/>
    </location>
</feature>
<feature type="region of interest" description="Disordered" evidence="1">
    <location>
        <begin position="510"/>
        <end position="551"/>
    </location>
</feature>
<accession>I2FW66</accession>
<feature type="compositionally biased region" description="Polar residues" evidence="1">
    <location>
        <begin position="751"/>
        <end position="772"/>
    </location>
</feature>
<feature type="transmembrane region" description="Helical" evidence="2">
    <location>
        <begin position="1026"/>
        <end position="1046"/>
    </location>
</feature>
<evidence type="ECO:0000313" key="4">
    <source>
        <dbReference type="Proteomes" id="UP000006174"/>
    </source>
</evidence>
<feature type="compositionally biased region" description="Acidic residues" evidence="1">
    <location>
        <begin position="523"/>
        <end position="532"/>
    </location>
</feature>
<feature type="compositionally biased region" description="Basic and acidic residues" evidence="1">
    <location>
        <begin position="251"/>
        <end position="260"/>
    </location>
</feature>
<feature type="compositionally biased region" description="Polar residues" evidence="1">
    <location>
        <begin position="589"/>
        <end position="603"/>
    </location>
</feature>
<dbReference type="eggNOG" id="ENOG502RBI4">
    <property type="taxonomic scope" value="Eukaryota"/>
</dbReference>
<feature type="region of interest" description="Disordered" evidence="1">
    <location>
        <begin position="719"/>
        <end position="905"/>
    </location>
</feature>
<feature type="compositionally biased region" description="Low complexity" evidence="1">
    <location>
        <begin position="566"/>
        <end position="579"/>
    </location>
</feature>
<feature type="transmembrane region" description="Helical" evidence="2">
    <location>
        <begin position="1136"/>
        <end position="1163"/>
    </location>
</feature>
<comment type="caution">
    <text evidence="3">The sequence shown here is derived from an EMBL/GenBank/DDBJ whole genome shotgun (WGS) entry which is preliminary data.</text>
</comment>
<feature type="region of interest" description="Disordered" evidence="1">
    <location>
        <begin position="392"/>
        <end position="496"/>
    </location>
</feature>
<evidence type="ECO:0000256" key="1">
    <source>
        <dbReference type="SAM" id="MobiDB-lite"/>
    </source>
</evidence>
<dbReference type="AlphaFoldDB" id="I2FW66"/>
<feature type="region of interest" description="Disordered" evidence="1">
    <location>
        <begin position="643"/>
        <end position="689"/>
    </location>
</feature>
<feature type="region of interest" description="Disordered" evidence="1">
    <location>
        <begin position="226"/>
        <end position="278"/>
    </location>
</feature>
<feature type="compositionally biased region" description="Polar residues" evidence="1">
    <location>
        <begin position="828"/>
        <end position="839"/>
    </location>
</feature>
<keyword evidence="4" id="KW-1185">Reference proteome</keyword>
<feature type="region of interest" description="Disordered" evidence="1">
    <location>
        <begin position="22"/>
        <end position="80"/>
    </location>
</feature>
<feature type="compositionally biased region" description="Low complexity" evidence="1">
    <location>
        <begin position="480"/>
        <end position="489"/>
    </location>
</feature>
<feature type="region of interest" description="Disordered" evidence="1">
    <location>
        <begin position="134"/>
        <end position="165"/>
    </location>
</feature>
<dbReference type="OMA" id="FASQPMA"/>
<feature type="compositionally biased region" description="Polar residues" evidence="1">
    <location>
        <begin position="939"/>
        <end position="948"/>
    </location>
</feature>
<feature type="region of interest" description="Disordered" evidence="1">
    <location>
        <begin position="316"/>
        <end position="357"/>
    </location>
</feature>
<dbReference type="Proteomes" id="UP000006174">
    <property type="component" value="Unassembled WGS sequence"/>
</dbReference>
<evidence type="ECO:0000256" key="2">
    <source>
        <dbReference type="SAM" id="Phobius"/>
    </source>
</evidence>